<organism evidence="1 2">
    <name type="scientific">Akanthomyces muscarius</name>
    <name type="common">Entomopathogenic fungus</name>
    <name type="synonym">Lecanicillium muscarium</name>
    <dbReference type="NCBI Taxonomy" id="2231603"/>
    <lineage>
        <taxon>Eukaryota</taxon>
        <taxon>Fungi</taxon>
        <taxon>Dikarya</taxon>
        <taxon>Ascomycota</taxon>
        <taxon>Pezizomycotina</taxon>
        <taxon>Sordariomycetes</taxon>
        <taxon>Hypocreomycetidae</taxon>
        <taxon>Hypocreales</taxon>
        <taxon>Cordycipitaceae</taxon>
        <taxon>Akanthomyces</taxon>
    </lineage>
</organism>
<proteinExistence type="predicted"/>
<reference evidence="1" key="1">
    <citation type="journal article" date="2023" name="Access Microbiol">
        <title>De-novo genome assembly for Akanthomyces muscarius, a biocontrol agent of insect agricultural pests.</title>
        <authorList>
            <person name="Erdos Z."/>
            <person name="Studholme D.J."/>
            <person name="Raymond B."/>
            <person name="Sharma M."/>
        </authorList>
    </citation>
    <scope>NUCLEOTIDE SEQUENCE</scope>
    <source>
        <strain evidence="1">Ve6</strain>
    </source>
</reference>
<gene>
    <name evidence="1" type="ORF">LMH87_003601</name>
</gene>
<dbReference type="KEGG" id="amus:LMH87_003601"/>
<comment type="caution">
    <text evidence="1">The sequence shown here is derived from an EMBL/GenBank/DDBJ whole genome shotgun (WGS) entry which is preliminary data.</text>
</comment>
<protein>
    <submittedName>
        <fullName evidence="1">Uncharacterized protein</fullName>
    </submittedName>
</protein>
<evidence type="ECO:0000313" key="1">
    <source>
        <dbReference type="EMBL" id="KAJ4144730.1"/>
    </source>
</evidence>
<keyword evidence="2" id="KW-1185">Reference proteome</keyword>
<dbReference type="AlphaFoldDB" id="A0A9W8Q2X0"/>
<dbReference type="RefSeq" id="XP_056048400.1">
    <property type="nucleotide sequence ID" value="XM_056194697.1"/>
</dbReference>
<dbReference type="EMBL" id="JAJHUN010000011">
    <property type="protein sequence ID" value="KAJ4144730.1"/>
    <property type="molecule type" value="Genomic_DNA"/>
</dbReference>
<evidence type="ECO:0000313" key="2">
    <source>
        <dbReference type="Proteomes" id="UP001144673"/>
    </source>
</evidence>
<dbReference type="GeneID" id="80890760"/>
<name>A0A9W8Q2X0_AKAMU</name>
<accession>A0A9W8Q2X0</accession>
<dbReference type="Proteomes" id="UP001144673">
    <property type="component" value="Chromosome 2"/>
</dbReference>
<sequence length="136" mass="15675">MCVLHFVTYHGCGCKVPGTFFCEPALEAANYIFAHAVACIDISLPLVEIERDHACFLPMCPKKSKFEPWRCCACGEGPNETTLCTFKVEDVPDFLKDYQEFEEILCHHNLCMKCPKFRERRSCVVESIKKRRNTME</sequence>